<dbReference type="Pfam" id="PF22521">
    <property type="entry name" value="HypF_C_2"/>
    <property type="match status" value="1"/>
</dbReference>
<dbReference type="Proteomes" id="UP001431776">
    <property type="component" value="Unassembled WGS sequence"/>
</dbReference>
<comment type="catalytic activity">
    <reaction evidence="7">
        <text>C-terminal L-cysteinyl-[HypE protein] + carbamoyl phosphate + ATP + H2O = C-terminal S-carboxamide-L-cysteinyl-[HypE protein] + AMP + phosphate + diphosphate + H(+)</text>
        <dbReference type="Rhea" id="RHEA:55636"/>
        <dbReference type="Rhea" id="RHEA-COMP:14247"/>
        <dbReference type="Rhea" id="RHEA-COMP:14392"/>
        <dbReference type="ChEBI" id="CHEBI:15377"/>
        <dbReference type="ChEBI" id="CHEBI:15378"/>
        <dbReference type="ChEBI" id="CHEBI:30616"/>
        <dbReference type="ChEBI" id="CHEBI:33019"/>
        <dbReference type="ChEBI" id="CHEBI:43474"/>
        <dbReference type="ChEBI" id="CHEBI:58228"/>
        <dbReference type="ChEBI" id="CHEBI:76913"/>
        <dbReference type="ChEBI" id="CHEBI:139126"/>
        <dbReference type="ChEBI" id="CHEBI:456215"/>
    </reaction>
</comment>
<evidence type="ECO:0000256" key="2">
    <source>
        <dbReference type="ARBA" id="ARBA00008097"/>
    </source>
</evidence>
<dbReference type="Pfam" id="PF17788">
    <property type="entry name" value="HypF_C"/>
    <property type="match status" value="1"/>
</dbReference>
<evidence type="ECO:0000259" key="11">
    <source>
        <dbReference type="PROSITE" id="PS51163"/>
    </source>
</evidence>
<comment type="pathway">
    <text evidence="1">Protein modification; [NiFe] hydrogenase maturation.</text>
</comment>
<dbReference type="Pfam" id="PF01300">
    <property type="entry name" value="Sua5_yciO_yrdC"/>
    <property type="match status" value="1"/>
</dbReference>
<gene>
    <name evidence="12" type="primary">hypF</name>
    <name evidence="12" type="ORF">QJ522_04370</name>
</gene>
<dbReference type="InterPro" id="IPR051060">
    <property type="entry name" value="Carbamoyltrans_HypF-like"/>
</dbReference>
<dbReference type="EMBL" id="JASCXX010000004">
    <property type="protein sequence ID" value="MDI6448269.1"/>
    <property type="molecule type" value="Genomic_DNA"/>
</dbReference>
<comment type="catalytic activity">
    <reaction evidence="9">
        <text>an acyl phosphate + H2O = a carboxylate + phosphate + H(+)</text>
        <dbReference type="Rhea" id="RHEA:14965"/>
        <dbReference type="ChEBI" id="CHEBI:15377"/>
        <dbReference type="ChEBI" id="CHEBI:15378"/>
        <dbReference type="ChEBI" id="CHEBI:29067"/>
        <dbReference type="ChEBI" id="CHEBI:43474"/>
        <dbReference type="ChEBI" id="CHEBI:59918"/>
        <dbReference type="EC" id="3.6.1.7"/>
    </reaction>
</comment>
<evidence type="ECO:0000256" key="7">
    <source>
        <dbReference type="ARBA" id="ARBA00048220"/>
    </source>
</evidence>
<feature type="active site" evidence="9">
    <location>
        <position position="19"/>
    </location>
</feature>
<evidence type="ECO:0000256" key="8">
    <source>
        <dbReference type="PIRNR" id="PIRNR006256"/>
    </source>
</evidence>
<dbReference type="Pfam" id="PF00708">
    <property type="entry name" value="Acylphosphatase"/>
    <property type="match status" value="1"/>
</dbReference>
<feature type="active site" evidence="9">
    <location>
        <position position="37"/>
    </location>
</feature>
<organism evidence="12 13">
    <name type="scientific">Anaerobaca lacustris</name>
    <dbReference type="NCBI Taxonomy" id="3044600"/>
    <lineage>
        <taxon>Bacteria</taxon>
        <taxon>Pseudomonadati</taxon>
        <taxon>Planctomycetota</taxon>
        <taxon>Phycisphaerae</taxon>
        <taxon>Sedimentisphaerales</taxon>
        <taxon>Anaerobacaceae</taxon>
        <taxon>Anaerobaca</taxon>
    </lineage>
</organism>
<keyword evidence="9" id="KW-0378">Hydrolase</keyword>
<dbReference type="EC" id="6.2.-.-" evidence="8"/>
<comment type="caution">
    <text evidence="12">The sequence shown here is derived from an EMBL/GenBank/DDBJ whole genome shotgun (WGS) entry which is preliminary data.</text>
</comment>
<feature type="domain" description="Acylphosphatase-like" evidence="10">
    <location>
        <begin position="4"/>
        <end position="93"/>
    </location>
</feature>
<dbReference type="GO" id="GO:0051604">
    <property type="term" value="P:protein maturation"/>
    <property type="evidence" value="ECO:0007669"/>
    <property type="project" value="TreeGrafter"/>
</dbReference>
<evidence type="ECO:0000313" key="13">
    <source>
        <dbReference type="Proteomes" id="UP001431776"/>
    </source>
</evidence>
<proteinExistence type="inferred from homology"/>
<dbReference type="NCBIfam" id="TIGR00143">
    <property type="entry name" value="hypF"/>
    <property type="match status" value="1"/>
</dbReference>
<keyword evidence="6" id="KW-0862">Zinc</keyword>
<dbReference type="PIRSF" id="PIRSF006256">
    <property type="entry name" value="CMPcnvr_hdrg_mat"/>
    <property type="match status" value="1"/>
</dbReference>
<dbReference type="GO" id="GO:0003725">
    <property type="term" value="F:double-stranded RNA binding"/>
    <property type="evidence" value="ECO:0007669"/>
    <property type="project" value="InterPro"/>
</dbReference>
<dbReference type="PROSITE" id="PS00150">
    <property type="entry name" value="ACYLPHOSPHATASE_1"/>
    <property type="match status" value="1"/>
</dbReference>
<dbReference type="AlphaFoldDB" id="A0AAW6TXX1"/>
<evidence type="ECO:0000256" key="3">
    <source>
        <dbReference type="ARBA" id="ARBA00022598"/>
    </source>
</evidence>
<evidence type="ECO:0000313" key="12">
    <source>
        <dbReference type="EMBL" id="MDI6448269.1"/>
    </source>
</evidence>
<evidence type="ECO:0000256" key="5">
    <source>
        <dbReference type="ARBA" id="ARBA00022771"/>
    </source>
</evidence>
<name>A0AAW6TXX1_9BACT</name>
<keyword evidence="13" id="KW-1185">Reference proteome</keyword>
<dbReference type="SUPFAM" id="SSF54975">
    <property type="entry name" value="Acylphosphatase/BLUF domain-like"/>
    <property type="match status" value="1"/>
</dbReference>
<sequence length="765" mass="83857">MVKRERIRITGRVQGVGFRPAVYRLARELGLAGTVYNDTQGVTVELQGRKDRIDEFLRRLQSRPDKPPLASIQSCIRVDVEPVEGQEVFSIGRSDSAGEAMSQVTADIATCRDCLAELGDPNDFRYRYPFINCTNCGPRYSILRTIPYDRPNTTMAIFPMCDRCAAQHGDICDRRFHAQPVACPACGPSIQLLGPGGTVLRTGTDGVLSEAARLLRAGKILAIKGVGGFHLAVDALNEQAVVRLRQRKRRDHKPFAMMAASVDAIRTYAVVDGAAEEVLRSPVAPIVLLPKRPGTPIAPSVAEGVGTFGFVLCYAPLHALLFAEGLDVLVMTSANLSDEPLICKNHVALQRLGEVADAFVMHDRQIHRQVDDSIIHLIDDEPVPLRRARGYVPTPILIDRSAGPDILAVGADLKNTFCLVKQNQLILSEHIGDLEDAEVYRHYVGSIEHLRGLFEVQPEVVACDLHPGYLSTHYARSLSNVKVIPIQHHWAHIASVLVEHGHDGPVIGIECDGTGYGTDGAIWGCECMIASLTQFERFGHLDYYPLAGADRASKEAVRPLLSLLRQAYGDGFRLDDFAWLLERIEPERARLGMILEQIEKGVNTVSTSSLGRVFDAVAAVLGLGIYNHFDAQLPMALESVADWHVDACYPFDLIEGEPVRIDLRMTIRQIVEEARQGADVGRLSAKFHNTLVEALLAVAQVARRKTDLDVVASSGGVFCNRYLADRLIRRFKEAGFAVLCNRDVPANDGGIALGQAAVAARMADK</sequence>
<dbReference type="InterPro" id="IPR055128">
    <property type="entry name" value="HypF_C_2"/>
</dbReference>
<evidence type="ECO:0000256" key="9">
    <source>
        <dbReference type="PROSITE-ProRule" id="PRU00520"/>
    </source>
</evidence>
<dbReference type="InterPro" id="IPR036046">
    <property type="entry name" value="Acylphosphatase-like_dom_sf"/>
</dbReference>
<evidence type="ECO:0000256" key="1">
    <source>
        <dbReference type="ARBA" id="ARBA00004711"/>
    </source>
</evidence>
<dbReference type="Gene3D" id="3.30.110.120">
    <property type="match status" value="1"/>
</dbReference>
<dbReference type="GO" id="GO:0016743">
    <property type="term" value="F:carboxyl- or carbamoyltransferase activity"/>
    <property type="evidence" value="ECO:0007669"/>
    <property type="project" value="UniProtKB-UniRule"/>
</dbReference>
<dbReference type="GO" id="GO:0003998">
    <property type="term" value="F:acylphosphatase activity"/>
    <property type="evidence" value="ECO:0007669"/>
    <property type="project" value="UniProtKB-EC"/>
</dbReference>
<dbReference type="Pfam" id="PF07503">
    <property type="entry name" value="zf-HYPF"/>
    <property type="match status" value="2"/>
</dbReference>
<evidence type="ECO:0000256" key="6">
    <source>
        <dbReference type="ARBA" id="ARBA00022833"/>
    </source>
</evidence>
<dbReference type="SUPFAM" id="SSF55821">
    <property type="entry name" value="YrdC/RibB"/>
    <property type="match status" value="1"/>
</dbReference>
<dbReference type="InterPro" id="IPR004421">
    <property type="entry name" value="Carbamoyltransferase_HypF"/>
</dbReference>
<dbReference type="Gene3D" id="3.30.420.40">
    <property type="match status" value="1"/>
</dbReference>
<dbReference type="InterPro" id="IPR041440">
    <property type="entry name" value="HypF_C"/>
</dbReference>
<dbReference type="InterPro" id="IPR017968">
    <property type="entry name" value="Acylphosphatase_CS"/>
</dbReference>
<dbReference type="InterPro" id="IPR017945">
    <property type="entry name" value="DHBP_synth_RibB-like_a/b_dom"/>
</dbReference>
<evidence type="ECO:0000259" key="10">
    <source>
        <dbReference type="PROSITE" id="PS51160"/>
    </source>
</evidence>
<dbReference type="GO" id="GO:0008270">
    <property type="term" value="F:zinc ion binding"/>
    <property type="evidence" value="ECO:0007669"/>
    <property type="project" value="UniProtKB-KW"/>
</dbReference>
<accession>A0AAW6TXX1</accession>
<dbReference type="PANTHER" id="PTHR42959">
    <property type="entry name" value="CARBAMOYLTRANSFERASE"/>
    <property type="match status" value="1"/>
</dbReference>
<reference evidence="12" key="1">
    <citation type="submission" date="2023-05" db="EMBL/GenBank/DDBJ databases">
        <title>Anaerotaeda fermentans gen. nov., sp. nov., a novel anaerobic planctomycete of the new family within the order Sedimentisphaerales isolated from Taman Peninsula, Russia.</title>
        <authorList>
            <person name="Khomyakova M.A."/>
            <person name="Merkel A.Y."/>
            <person name="Slobodkin A.I."/>
        </authorList>
    </citation>
    <scope>NUCLEOTIDE SEQUENCE</scope>
    <source>
        <strain evidence="12">M17dextr</strain>
    </source>
</reference>
<keyword evidence="5" id="KW-0863">Zinc-finger</keyword>
<dbReference type="InterPro" id="IPR001792">
    <property type="entry name" value="Acylphosphatase-like_dom"/>
</dbReference>
<keyword evidence="4" id="KW-0479">Metal-binding</keyword>
<protein>
    <recommendedName>
        <fullName evidence="8">Carbamoyltransferase</fullName>
        <ecNumber evidence="8">6.2.-.-</ecNumber>
    </recommendedName>
</protein>
<dbReference type="RefSeq" id="WP_349243677.1">
    <property type="nucleotide sequence ID" value="NZ_JASCXX010000004.1"/>
</dbReference>
<feature type="domain" description="YrdC-like" evidence="11">
    <location>
        <begin position="205"/>
        <end position="390"/>
    </location>
</feature>
<dbReference type="GO" id="GO:0016874">
    <property type="term" value="F:ligase activity"/>
    <property type="evidence" value="ECO:0007669"/>
    <property type="project" value="UniProtKB-UniRule"/>
</dbReference>
<comment type="similarity">
    <text evidence="2 8">Belongs to the carbamoyltransferase HypF family.</text>
</comment>
<dbReference type="PROSITE" id="PS51160">
    <property type="entry name" value="ACYLPHOSPHATASE_3"/>
    <property type="match status" value="1"/>
</dbReference>
<evidence type="ECO:0000256" key="4">
    <source>
        <dbReference type="ARBA" id="ARBA00022723"/>
    </source>
</evidence>
<keyword evidence="3 12" id="KW-0436">Ligase</keyword>
<dbReference type="InterPro" id="IPR011125">
    <property type="entry name" value="Znf_HypF"/>
</dbReference>
<dbReference type="Gene3D" id="3.30.420.360">
    <property type="match status" value="1"/>
</dbReference>
<dbReference type="PANTHER" id="PTHR42959:SF1">
    <property type="entry name" value="CARBAMOYLTRANSFERASE HYPF"/>
    <property type="match status" value="1"/>
</dbReference>
<dbReference type="Gene3D" id="3.90.870.50">
    <property type="match status" value="1"/>
</dbReference>
<dbReference type="InterPro" id="IPR006070">
    <property type="entry name" value="Sua5-like_dom"/>
</dbReference>
<dbReference type="PROSITE" id="PS51163">
    <property type="entry name" value="YRDC"/>
    <property type="match status" value="1"/>
</dbReference>